<accession>A0A9W7FJA5</accession>
<dbReference type="AlphaFoldDB" id="A0A9W7FJA5"/>
<feature type="compositionally biased region" description="Low complexity" evidence="6">
    <location>
        <begin position="155"/>
        <end position="191"/>
    </location>
</feature>
<evidence type="ECO:0000313" key="9">
    <source>
        <dbReference type="EMBL" id="GMI13228.1"/>
    </source>
</evidence>
<dbReference type="PANTHER" id="PTHR30603">
    <property type="entry name" value="RNA POLYMERASE SIGMA FACTOR RPO"/>
    <property type="match status" value="1"/>
</dbReference>
<keyword evidence="2" id="KW-0805">Transcription regulation</keyword>
<dbReference type="Gene3D" id="1.20.120.1810">
    <property type="match status" value="1"/>
</dbReference>
<keyword evidence="4" id="KW-0238">DNA-binding</keyword>
<dbReference type="GO" id="GO:0003677">
    <property type="term" value="F:DNA binding"/>
    <property type="evidence" value="ECO:0007669"/>
    <property type="project" value="UniProtKB-KW"/>
</dbReference>
<dbReference type="PRINTS" id="PR00046">
    <property type="entry name" value="SIGMA70FCT"/>
</dbReference>
<gene>
    <name evidence="9" type="ORF">TrLO_g11228</name>
</gene>
<reference evidence="10" key="1">
    <citation type="journal article" date="2023" name="Commun. Biol.">
        <title>Genome analysis of Parmales, the sister group of diatoms, reveals the evolutionary specialization of diatoms from phago-mixotrophs to photoautotrophs.</title>
        <authorList>
            <person name="Ban H."/>
            <person name="Sato S."/>
            <person name="Yoshikawa S."/>
            <person name="Yamada K."/>
            <person name="Nakamura Y."/>
            <person name="Ichinomiya M."/>
            <person name="Sato N."/>
            <person name="Blanc-Mathieu R."/>
            <person name="Endo H."/>
            <person name="Kuwata A."/>
            <person name="Ogata H."/>
        </authorList>
    </citation>
    <scope>NUCLEOTIDE SEQUENCE [LARGE SCALE GENOMIC DNA]</scope>
    <source>
        <strain evidence="10">NIES 3700</strain>
    </source>
</reference>
<dbReference type="GO" id="GO:0016987">
    <property type="term" value="F:sigma factor activity"/>
    <property type="evidence" value="ECO:0007669"/>
    <property type="project" value="UniProtKB-KW"/>
</dbReference>
<dbReference type="Proteomes" id="UP001165122">
    <property type="component" value="Unassembled WGS sequence"/>
</dbReference>
<evidence type="ECO:0000256" key="5">
    <source>
        <dbReference type="ARBA" id="ARBA00023163"/>
    </source>
</evidence>
<dbReference type="PANTHER" id="PTHR30603:SF47">
    <property type="entry name" value="RNA POLYMERASE SIGMA FACTOR SIGD, CHLOROPLASTIC"/>
    <property type="match status" value="1"/>
</dbReference>
<evidence type="ECO:0000256" key="3">
    <source>
        <dbReference type="ARBA" id="ARBA00023082"/>
    </source>
</evidence>
<sequence>MHMPLHLTLSALFLPLLLNPANTFLLGPPPTHAPPFSPSLGRFTSPHTPQPNHHHKLYSKPPRKTDVMVARSSVLDIEQNHDDLTNAPPKSPAVVQNTLLNTDNSRNKLGIDRFPGASTMPGFVASSHVKQRARETAEARKNDIKKQTEAQLTQSPPSTSSPNSSPLSSSSGPSPFTRLKPTTTKKQSTKATQTYIYKQSSIVPKSLLHFVNEIHMESRITPSEEVSLGEKTQEAMHLRKMRDDLEASLGREPTDEEWAASAGKLNLVALDGIMAEGLRAKNKLVTANLRLVQRVVNVYIRNGLTSRYDAGDLMQEGTIALIRAAEKFNPDKGFRFSTYAMFWIRASVKRSQLLQSRDIAVPLRLQEIHKKYVATQRMLYSSGKGSSLEDCSRELGIDVGVLQKSIKAMEQQVLSLDSELPDKNVNQLNRPTLHRFVESKRDESLDFYCAERQLLRSDLRAKLLSTLSTQAANLIILRYGLSEEINDDGMSIREISMFTGLKQDKIRRIIKQGLGKMRGNVGEWESFIG</sequence>
<evidence type="ECO:0000256" key="6">
    <source>
        <dbReference type="SAM" id="MobiDB-lite"/>
    </source>
</evidence>
<feature type="region of interest" description="Disordered" evidence="6">
    <location>
        <begin position="104"/>
        <end position="191"/>
    </location>
</feature>
<dbReference type="SUPFAM" id="SSF88946">
    <property type="entry name" value="Sigma2 domain of RNA polymerase sigma factors"/>
    <property type="match status" value="1"/>
</dbReference>
<feature type="signal peptide" evidence="7">
    <location>
        <begin position="1"/>
        <end position="23"/>
    </location>
</feature>
<evidence type="ECO:0000313" key="10">
    <source>
        <dbReference type="Proteomes" id="UP001165122"/>
    </source>
</evidence>
<keyword evidence="10" id="KW-1185">Reference proteome</keyword>
<comment type="similarity">
    <text evidence="1">Belongs to the sigma-70 factor family.</text>
</comment>
<keyword evidence="5" id="KW-0804">Transcription</keyword>
<evidence type="ECO:0000256" key="2">
    <source>
        <dbReference type="ARBA" id="ARBA00023015"/>
    </source>
</evidence>
<dbReference type="EMBL" id="BRXW01000188">
    <property type="protein sequence ID" value="GMI13228.1"/>
    <property type="molecule type" value="Genomic_DNA"/>
</dbReference>
<dbReference type="SUPFAM" id="SSF88659">
    <property type="entry name" value="Sigma3 and sigma4 domains of RNA polymerase sigma factors"/>
    <property type="match status" value="1"/>
</dbReference>
<dbReference type="InterPro" id="IPR050239">
    <property type="entry name" value="Sigma-70_RNA_pol_init_factors"/>
</dbReference>
<feature type="chain" id="PRO_5040969593" description="RNA polymerase sigma-70 region 2 domain-containing protein" evidence="7">
    <location>
        <begin position="24"/>
        <end position="529"/>
    </location>
</feature>
<evidence type="ECO:0000256" key="1">
    <source>
        <dbReference type="ARBA" id="ARBA00007788"/>
    </source>
</evidence>
<dbReference type="InterPro" id="IPR013325">
    <property type="entry name" value="RNA_pol_sigma_r2"/>
</dbReference>
<evidence type="ECO:0000259" key="8">
    <source>
        <dbReference type="Pfam" id="PF04542"/>
    </source>
</evidence>
<dbReference type="GO" id="GO:0006352">
    <property type="term" value="P:DNA-templated transcription initiation"/>
    <property type="evidence" value="ECO:0007669"/>
    <property type="project" value="InterPro"/>
</dbReference>
<comment type="caution">
    <text evidence="9">The sequence shown here is derived from an EMBL/GenBank/DDBJ whole genome shotgun (WGS) entry which is preliminary data.</text>
</comment>
<dbReference type="NCBIfam" id="TIGR02937">
    <property type="entry name" value="sigma70-ECF"/>
    <property type="match status" value="1"/>
</dbReference>
<dbReference type="InterPro" id="IPR013324">
    <property type="entry name" value="RNA_pol_sigma_r3/r4-like"/>
</dbReference>
<dbReference type="InterPro" id="IPR007627">
    <property type="entry name" value="RNA_pol_sigma70_r2"/>
</dbReference>
<dbReference type="OrthoDB" id="206108at2759"/>
<dbReference type="Pfam" id="PF04542">
    <property type="entry name" value="Sigma70_r2"/>
    <property type="match status" value="1"/>
</dbReference>
<keyword evidence="7" id="KW-0732">Signal</keyword>
<feature type="domain" description="RNA polymerase sigma-70 region 2" evidence="8">
    <location>
        <begin position="284"/>
        <end position="350"/>
    </location>
</feature>
<name>A0A9W7FJA5_9STRA</name>
<proteinExistence type="inferred from homology"/>
<keyword evidence="3" id="KW-0731">Sigma factor</keyword>
<protein>
    <recommendedName>
        <fullName evidence="8">RNA polymerase sigma-70 region 2 domain-containing protein</fullName>
    </recommendedName>
</protein>
<dbReference type="Gene3D" id="1.20.140.160">
    <property type="match status" value="1"/>
</dbReference>
<dbReference type="InterPro" id="IPR014284">
    <property type="entry name" value="RNA_pol_sigma-70_dom"/>
</dbReference>
<organism evidence="9 10">
    <name type="scientific">Triparma laevis f. longispina</name>
    <dbReference type="NCBI Taxonomy" id="1714387"/>
    <lineage>
        <taxon>Eukaryota</taxon>
        <taxon>Sar</taxon>
        <taxon>Stramenopiles</taxon>
        <taxon>Ochrophyta</taxon>
        <taxon>Bolidophyceae</taxon>
        <taxon>Parmales</taxon>
        <taxon>Triparmaceae</taxon>
        <taxon>Triparma</taxon>
    </lineage>
</organism>
<dbReference type="InterPro" id="IPR000943">
    <property type="entry name" value="RNA_pol_sigma70"/>
</dbReference>
<evidence type="ECO:0000256" key="4">
    <source>
        <dbReference type="ARBA" id="ARBA00023125"/>
    </source>
</evidence>
<feature type="compositionally biased region" description="Basic and acidic residues" evidence="6">
    <location>
        <begin position="132"/>
        <end position="148"/>
    </location>
</feature>
<evidence type="ECO:0000256" key="7">
    <source>
        <dbReference type="SAM" id="SignalP"/>
    </source>
</evidence>